<dbReference type="AlphaFoldDB" id="A0A1S8WTC4"/>
<dbReference type="InterPro" id="IPR008271">
    <property type="entry name" value="Ser/Thr_kinase_AS"/>
</dbReference>
<dbReference type="EMBL" id="KV894976">
    <property type="protein sequence ID" value="OON17726.1"/>
    <property type="molecule type" value="Genomic_DNA"/>
</dbReference>
<dbReference type="InterPro" id="IPR050235">
    <property type="entry name" value="CK1_Ser-Thr_kinase"/>
</dbReference>
<proteinExistence type="predicted"/>
<feature type="region of interest" description="Disordered" evidence="2">
    <location>
        <begin position="141"/>
        <end position="221"/>
    </location>
</feature>
<gene>
    <name evidence="4" type="ORF">X801_06433</name>
</gene>
<evidence type="ECO:0000313" key="5">
    <source>
        <dbReference type="Proteomes" id="UP000243686"/>
    </source>
</evidence>
<feature type="non-terminal residue" evidence="4">
    <location>
        <position position="221"/>
    </location>
</feature>
<dbReference type="Pfam" id="PF00069">
    <property type="entry name" value="Pkinase"/>
    <property type="match status" value="1"/>
</dbReference>
<dbReference type="PANTHER" id="PTHR11909">
    <property type="entry name" value="CASEIN KINASE-RELATED"/>
    <property type="match status" value="1"/>
</dbReference>
<feature type="domain" description="Protein kinase" evidence="3">
    <location>
        <begin position="46"/>
        <end position="103"/>
    </location>
</feature>
<accession>A0A1S8WTC4</accession>
<organism evidence="4 5">
    <name type="scientific">Opisthorchis viverrini</name>
    <name type="common">Southeast Asian liver fluke</name>
    <dbReference type="NCBI Taxonomy" id="6198"/>
    <lineage>
        <taxon>Eukaryota</taxon>
        <taxon>Metazoa</taxon>
        <taxon>Spiralia</taxon>
        <taxon>Lophotrochozoa</taxon>
        <taxon>Platyhelminthes</taxon>
        <taxon>Trematoda</taxon>
        <taxon>Digenea</taxon>
        <taxon>Opisthorchiida</taxon>
        <taxon>Opisthorchiata</taxon>
        <taxon>Opisthorchiidae</taxon>
        <taxon>Opisthorchis</taxon>
    </lineage>
</organism>
<dbReference type="EC" id="2.7.11.1" evidence="1"/>
<evidence type="ECO:0000313" key="4">
    <source>
        <dbReference type="EMBL" id="OON17726.1"/>
    </source>
</evidence>
<feature type="non-terminal residue" evidence="4">
    <location>
        <position position="1"/>
    </location>
</feature>
<dbReference type="InterPro" id="IPR011009">
    <property type="entry name" value="Kinase-like_dom_sf"/>
</dbReference>
<evidence type="ECO:0000259" key="3">
    <source>
        <dbReference type="Pfam" id="PF00069"/>
    </source>
</evidence>
<reference evidence="4 5" key="1">
    <citation type="submission" date="2015-03" db="EMBL/GenBank/DDBJ databases">
        <title>Draft genome of the nematode, Opisthorchis viverrini.</title>
        <authorList>
            <person name="Mitreva M."/>
        </authorList>
    </citation>
    <scope>NUCLEOTIDE SEQUENCE [LARGE SCALE GENOMIC DNA]</scope>
    <source>
        <strain evidence="4">Khon Kaen</strain>
    </source>
</reference>
<dbReference type="PROSITE" id="PS00108">
    <property type="entry name" value="PROTEIN_KINASE_ST"/>
    <property type="match status" value="1"/>
</dbReference>
<feature type="compositionally biased region" description="Polar residues" evidence="2">
    <location>
        <begin position="192"/>
        <end position="210"/>
    </location>
</feature>
<feature type="compositionally biased region" description="Polar residues" evidence="2">
    <location>
        <begin position="157"/>
        <end position="182"/>
    </location>
</feature>
<keyword evidence="5" id="KW-1185">Reference proteome</keyword>
<protein>
    <recommendedName>
        <fullName evidence="1">non-specific serine/threonine protein kinase</fullName>
        <ecNumber evidence="1">2.7.11.1</ecNumber>
    </recommendedName>
</protein>
<dbReference type="Proteomes" id="UP000243686">
    <property type="component" value="Unassembled WGS sequence"/>
</dbReference>
<dbReference type="Gene3D" id="1.10.510.10">
    <property type="entry name" value="Transferase(Phosphotransferase) domain 1"/>
    <property type="match status" value="1"/>
</dbReference>
<sequence length="221" mass="24077">CNQTKLFGPSLPVTKWIAQHGLKFLGIPRYVSSGLFSPPGRAPCRFLIMDRFAGDLESALKTGKLKTVNVVRAASHVLDALEYLHSRNYAHADIKASNLLYNDSFEQTNQLSAFAREIDRLAYDETPNYRRLHQHLTAICKHTTSASGSRKVGPTGKRSSTESPSAVPNAQTDTSTKKTTPLASKRSRGRPVSTSKVCKDSTSTTRSISANAEGKSKPATV</sequence>
<evidence type="ECO:0000256" key="1">
    <source>
        <dbReference type="ARBA" id="ARBA00012513"/>
    </source>
</evidence>
<dbReference type="GO" id="GO:0004674">
    <property type="term" value="F:protein serine/threonine kinase activity"/>
    <property type="evidence" value="ECO:0007669"/>
    <property type="project" value="UniProtKB-EC"/>
</dbReference>
<dbReference type="SUPFAM" id="SSF56112">
    <property type="entry name" value="Protein kinase-like (PK-like)"/>
    <property type="match status" value="1"/>
</dbReference>
<evidence type="ECO:0000256" key="2">
    <source>
        <dbReference type="SAM" id="MobiDB-lite"/>
    </source>
</evidence>
<dbReference type="InterPro" id="IPR000719">
    <property type="entry name" value="Prot_kinase_dom"/>
</dbReference>
<dbReference type="GO" id="GO:0005524">
    <property type="term" value="F:ATP binding"/>
    <property type="evidence" value="ECO:0007669"/>
    <property type="project" value="InterPro"/>
</dbReference>
<name>A0A1S8WTC4_OPIVI</name>